<dbReference type="Pfam" id="PF04542">
    <property type="entry name" value="Sigma70_r2"/>
    <property type="match status" value="1"/>
</dbReference>
<dbReference type="GO" id="GO:0006352">
    <property type="term" value="P:DNA-templated transcription initiation"/>
    <property type="evidence" value="ECO:0007669"/>
    <property type="project" value="InterPro"/>
</dbReference>
<protein>
    <submittedName>
        <fullName evidence="2">RNA polymerase subunit sigma-70</fullName>
    </submittedName>
</protein>
<dbReference type="InterPro" id="IPR007627">
    <property type="entry name" value="RNA_pol_sigma70_r2"/>
</dbReference>
<proteinExistence type="predicted"/>
<dbReference type="InterPro" id="IPR014284">
    <property type="entry name" value="RNA_pol_sigma-70_dom"/>
</dbReference>
<feature type="domain" description="RNA polymerase sigma-70 region 2" evidence="1">
    <location>
        <begin position="24"/>
        <end position="92"/>
    </location>
</feature>
<evidence type="ECO:0000313" key="3">
    <source>
        <dbReference type="Proteomes" id="UP000216802"/>
    </source>
</evidence>
<dbReference type="InterPro" id="IPR013325">
    <property type="entry name" value="RNA_pol_sigma_r2"/>
</dbReference>
<reference evidence="2 3" key="1">
    <citation type="submission" date="2017-04" db="EMBL/GenBank/DDBJ databases">
        <title>Kefir bacterial isolates.</title>
        <authorList>
            <person name="Kim Y."/>
            <person name="Blasche S."/>
            <person name="Patil K.R."/>
        </authorList>
    </citation>
    <scope>NUCLEOTIDE SEQUENCE [LARGE SCALE GENOMIC DNA]</scope>
    <source>
        <strain evidence="2 3">OG2</strain>
    </source>
</reference>
<evidence type="ECO:0000259" key="1">
    <source>
        <dbReference type="Pfam" id="PF04542"/>
    </source>
</evidence>
<gene>
    <name evidence="2" type="ORF">B8W98_03975</name>
</gene>
<dbReference type="GO" id="GO:0003700">
    <property type="term" value="F:DNA-binding transcription factor activity"/>
    <property type="evidence" value="ECO:0007669"/>
    <property type="project" value="InterPro"/>
</dbReference>
<name>A0A269YI76_9LACO</name>
<organism evidence="2 3">
    <name type="scientific">Lentilactobacillus parakefiri</name>
    <dbReference type="NCBI Taxonomy" id="152332"/>
    <lineage>
        <taxon>Bacteria</taxon>
        <taxon>Bacillati</taxon>
        <taxon>Bacillota</taxon>
        <taxon>Bacilli</taxon>
        <taxon>Lactobacillales</taxon>
        <taxon>Lactobacillaceae</taxon>
        <taxon>Lentilactobacillus</taxon>
    </lineage>
</organism>
<dbReference type="SUPFAM" id="SSF88946">
    <property type="entry name" value="Sigma2 domain of RNA polymerase sigma factors"/>
    <property type="match status" value="1"/>
</dbReference>
<dbReference type="Proteomes" id="UP000216802">
    <property type="component" value="Unassembled WGS sequence"/>
</dbReference>
<dbReference type="Gene3D" id="1.10.1740.10">
    <property type="match status" value="1"/>
</dbReference>
<dbReference type="EMBL" id="NCXI01000019">
    <property type="protein sequence ID" value="PAK85257.1"/>
    <property type="molecule type" value="Genomic_DNA"/>
</dbReference>
<dbReference type="NCBIfam" id="TIGR02937">
    <property type="entry name" value="sigma70-ECF"/>
    <property type="match status" value="1"/>
</dbReference>
<dbReference type="AlphaFoldDB" id="A0A269YI76"/>
<accession>A0A269YI76</accession>
<dbReference type="RefSeq" id="WP_095354444.1">
    <property type="nucleotide sequence ID" value="NZ_NCXI01000019.1"/>
</dbReference>
<comment type="caution">
    <text evidence="2">The sequence shown here is derived from an EMBL/GenBank/DDBJ whole genome shotgun (WGS) entry which is preliminary data.</text>
</comment>
<sequence length="185" mass="21803">MLPNNRLELIRQTARKNEEAFRRLFDQYYPIVRKYRRQYYVNGYDKDDLDQEARMVLLRSACRFEAARKVSFGTFFSHNLRNRLFDLIRTNNAQKRLPVEPLTSFEANEYFYAAQIADDSASSPIDAVIVDEALRNLYSSCSPLERRAFNLMMSENGYADLAPKEQRGIINAFERCRRKFDGEIN</sequence>
<evidence type="ECO:0000313" key="2">
    <source>
        <dbReference type="EMBL" id="PAK85257.1"/>
    </source>
</evidence>